<dbReference type="SUPFAM" id="SSF101478">
    <property type="entry name" value="ADP-ribosylglycohydrolase"/>
    <property type="match status" value="1"/>
</dbReference>
<keyword evidence="2" id="KW-1185">Reference proteome</keyword>
<dbReference type="Pfam" id="PF03747">
    <property type="entry name" value="ADP_ribosyl_GH"/>
    <property type="match status" value="1"/>
</dbReference>
<dbReference type="EMBL" id="JAGIOD010000002">
    <property type="protein sequence ID" value="MBP2384101.1"/>
    <property type="molecule type" value="Genomic_DNA"/>
</dbReference>
<reference evidence="1 2" key="1">
    <citation type="submission" date="2021-03" db="EMBL/GenBank/DDBJ databases">
        <title>Sequencing the genomes of 1000 actinobacteria strains.</title>
        <authorList>
            <person name="Klenk H.-P."/>
        </authorList>
    </citation>
    <scope>NUCLEOTIDE SEQUENCE [LARGE SCALE GENOMIC DNA]</scope>
    <source>
        <strain evidence="1 2">DSM 14566</strain>
    </source>
</reference>
<evidence type="ECO:0000313" key="2">
    <source>
        <dbReference type="Proteomes" id="UP001519290"/>
    </source>
</evidence>
<proteinExistence type="predicted"/>
<organism evidence="1 2">
    <name type="scientific">Brachybacterium sacelli</name>
    <dbReference type="NCBI Taxonomy" id="173364"/>
    <lineage>
        <taxon>Bacteria</taxon>
        <taxon>Bacillati</taxon>
        <taxon>Actinomycetota</taxon>
        <taxon>Actinomycetes</taxon>
        <taxon>Micrococcales</taxon>
        <taxon>Dermabacteraceae</taxon>
        <taxon>Brachybacterium</taxon>
    </lineage>
</organism>
<dbReference type="InterPro" id="IPR036705">
    <property type="entry name" value="Ribosyl_crysJ1_sf"/>
</dbReference>
<dbReference type="RefSeq" id="WP_209904984.1">
    <property type="nucleotide sequence ID" value="NZ_BAAAJW010000001.1"/>
</dbReference>
<dbReference type="Proteomes" id="UP001519290">
    <property type="component" value="Unassembled WGS sequence"/>
</dbReference>
<name>A0ABS4X6Y1_9MICO</name>
<dbReference type="PANTHER" id="PTHR16222">
    <property type="entry name" value="ADP-RIBOSYLGLYCOHYDROLASE"/>
    <property type="match status" value="1"/>
</dbReference>
<gene>
    <name evidence="1" type="ORF">JOF43_004090</name>
</gene>
<protein>
    <submittedName>
        <fullName evidence="1">ADP-ribosylglycohydrolase</fullName>
    </submittedName>
</protein>
<dbReference type="InterPro" id="IPR005502">
    <property type="entry name" value="Ribosyl_crysJ1"/>
</dbReference>
<dbReference type="Gene3D" id="1.10.4080.10">
    <property type="entry name" value="ADP-ribosylation/Crystallin J1"/>
    <property type="match status" value="1"/>
</dbReference>
<sequence>MTPRARTQSAPASTTDRARGALLGLAIGDALGMPTQSLPREGIEDRYGTVEGFLDGAADQPIAPGMPAGSITDDTEQALIVARLTIAGEGIVDGHEFAAALIAWEQDMIARGSLDLLGPSTRSALATLQAGAPLEETGRYGTTNGAAMRIAPVGIAHRPGPGLVEAVVAASRVTHNTGLGISGAAAIAAAVSAGIDGADTDEALEMAHSAALEGHTRGHWVAGGSIPARFAAHRDHVRALDPASAATYLYDVVGTSVQSQESVVAALLLVDRGRLAPFDTLCTAASLGGDTDTVAAMAGAVLGAVHGPGAFPDAVLRQVLEVNDLDLDPLVRQLLAVRHTSTTTR</sequence>
<dbReference type="InterPro" id="IPR050792">
    <property type="entry name" value="ADP-ribosylglycohydrolase"/>
</dbReference>
<comment type="caution">
    <text evidence="1">The sequence shown here is derived from an EMBL/GenBank/DDBJ whole genome shotgun (WGS) entry which is preliminary data.</text>
</comment>
<dbReference type="PANTHER" id="PTHR16222:SF12">
    <property type="entry name" value="ADP-RIBOSYLGLYCOHYDROLASE-RELATED"/>
    <property type="match status" value="1"/>
</dbReference>
<evidence type="ECO:0000313" key="1">
    <source>
        <dbReference type="EMBL" id="MBP2384101.1"/>
    </source>
</evidence>
<accession>A0ABS4X6Y1</accession>